<feature type="domain" description="P5A-ATPase transmembrane helical hairpin" evidence="2">
    <location>
        <begin position="56"/>
        <end position="124"/>
    </location>
</feature>
<evidence type="ECO:0000313" key="3">
    <source>
        <dbReference type="EMBL" id="KAJ1362974.1"/>
    </source>
</evidence>
<gene>
    <name evidence="3" type="ORF">KIN20_022715</name>
</gene>
<reference evidence="3" key="1">
    <citation type="submission" date="2021-06" db="EMBL/GenBank/DDBJ databases">
        <title>Parelaphostrongylus tenuis whole genome reference sequence.</title>
        <authorList>
            <person name="Garwood T.J."/>
            <person name="Larsen P.A."/>
            <person name="Fountain-Jones N.M."/>
            <person name="Garbe J.R."/>
            <person name="Macchietto M.G."/>
            <person name="Kania S.A."/>
            <person name="Gerhold R.W."/>
            <person name="Richards J.E."/>
            <person name="Wolf T.M."/>
        </authorList>
    </citation>
    <scope>NUCLEOTIDE SEQUENCE</scope>
    <source>
        <strain evidence="3">MNPRO001-30</strain>
        <tissue evidence="3">Meninges</tissue>
    </source>
</reference>
<protein>
    <recommendedName>
        <fullName evidence="2">P5A-ATPase transmembrane helical hairpin domain-containing protein</fullName>
    </recommendedName>
</protein>
<dbReference type="EMBL" id="JAHQIW010004571">
    <property type="protein sequence ID" value="KAJ1362974.1"/>
    <property type="molecule type" value="Genomic_DNA"/>
</dbReference>
<dbReference type="InterPro" id="IPR057255">
    <property type="entry name" value="2TM_P5A-ATPase"/>
</dbReference>
<feature type="transmembrane region" description="Helical" evidence="1">
    <location>
        <begin position="58"/>
        <end position="78"/>
    </location>
</feature>
<name>A0AAD5N9C0_PARTN</name>
<feature type="transmembrane region" description="Helical" evidence="1">
    <location>
        <begin position="90"/>
        <end position="113"/>
    </location>
</feature>
<evidence type="ECO:0000313" key="4">
    <source>
        <dbReference type="Proteomes" id="UP001196413"/>
    </source>
</evidence>
<accession>A0AAD5N9C0</accession>
<proteinExistence type="predicted"/>
<sequence length="162" mass="18562">MKQYLASTTIEDPTRLERIQPEKPLLKPYAVRHTELLWNKMAIDALVESITTYRSLPLWAHVYAAPFGIIYACWFYIWISIYGFDEYYELGLIGGAIIGLIQALLILFCHWFVGVKCAFSCVQESDPRKATHCKVVPTPNNGWSELVPLRRTQRAGKNKVVV</sequence>
<evidence type="ECO:0000259" key="2">
    <source>
        <dbReference type="Pfam" id="PF23143"/>
    </source>
</evidence>
<keyword evidence="1" id="KW-0472">Membrane</keyword>
<evidence type="ECO:0000256" key="1">
    <source>
        <dbReference type="SAM" id="Phobius"/>
    </source>
</evidence>
<organism evidence="3 4">
    <name type="scientific">Parelaphostrongylus tenuis</name>
    <name type="common">Meningeal worm</name>
    <dbReference type="NCBI Taxonomy" id="148309"/>
    <lineage>
        <taxon>Eukaryota</taxon>
        <taxon>Metazoa</taxon>
        <taxon>Ecdysozoa</taxon>
        <taxon>Nematoda</taxon>
        <taxon>Chromadorea</taxon>
        <taxon>Rhabditida</taxon>
        <taxon>Rhabditina</taxon>
        <taxon>Rhabditomorpha</taxon>
        <taxon>Strongyloidea</taxon>
        <taxon>Metastrongylidae</taxon>
        <taxon>Parelaphostrongylus</taxon>
    </lineage>
</organism>
<dbReference type="Proteomes" id="UP001196413">
    <property type="component" value="Unassembled WGS sequence"/>
</dbReference>
<keyword evidence="1" id="KW-1133">Transmembrane helix</keyword>
<keyword evidence="1" id="KW-0812">Transmembrane</keyword>
<keyword evidence="4" id="KW-1185">Reference proteome</keyword>
<dbReference type="Pfam" id="PF23143">
    <property type="entry name" value="2TM_P5A-ATPase"/>
    <property type="match status" value="1"/>
</dbReference>
<dbReference type="AlphaFoldDB" id="A0AAD5N9C0"/>
<comment type="caution">
    <text evidence="3">The sequence shown here is derived from an EMBL/GenBank/DDBJ whole genome shotgun (WGS) entry which is preliminary data.</text>
</comment>